<proteinExistence type="inferred from homology"/>
<dbReference type="NCBIfam" id="NF011470">
    <property type="entry name" value="PRK14887.1"/>
    <property type="match status" value="1"/>
</dbReference>
<dbReference type="STRING" id="572478.Vdis_1981"/>
<evidence type="ECO:0000313" key="3">
    <source>
        <dbReference type="Proteomes" id="UP000006681"/>
    </source>
</evidence>
<dbReference type="HOGENOM" id="CLU_2476217_0_0_2"/>
<protein>
    <recommendedName>
        <fullName evidence="4">KEOPS complex Pcc1-like subunit</fullName>
    </recommendedName>
</protein>
<dbReference type="KEGG" id="vdi:Vdis_1981"/>
<gene>
    <name evidence="2" type="ordered locus">Vdis_1981</name>
</gene>
<dbReference type="Proteomes" id="UP000006681">
    <property type="component" value="Chromosome"/>
</dbReference>
<dbReference type="Pfam" id="PF09341">
    <property type="entry name" value="Pcc1"/>
    <property type="match status" value="1"/>
</dbReference>
<dbReference type="RefSeq" id="WP_013337078.1">
    <property type="nucleotide sequence ID" value="NC_014537.1"/>
</dbReference>
<evidence type="ECO:0008006" key="4">
    <source>
        <dbReference type="Google" id="ProtNLM"/>
    </source>
</evidence>
<dbReference type="EMBL" id="CP002100">
    <property type="protein sequence ID" value="ADN51353.1"/>
    <property type="molecule type" value="Genomic_DNA"/>
</dbReference>
<reference evidence="3" key="2">
    <citation type="journal article" date="2010" name="Stand. Genomic Sci.">
        <title>Complete genome sequence of Vulcanisaeta distributa type strain (IC-017T).</title>
        <authorList>
            <person name="Mavromatis K."/>
            <person name="Sikorski J."/>
            <person name="Pabst E."/>
            <person name="Teshima H."/>
            <person name="Lapidus A."/>
            <person name="Lucas S."/>
            <person name="Nolan M."/>
            <person name="Glavina Del Rio T."/>
            <person name="Cheng J."/>
            <person name="Bruce D."/>
            <person name="Goodwin L."/>
            <person name="Pitluck S."/>
            <person name="Liolios K."/>
            <person name="Ivanova N."/>
            <person name="Mikhailova N."/>
            <person name="Pati A."/>
            <person name="Chen A."/>
            <person name="Palaniappan K."/>
            <person name="Land M."/>
            <person name="Hauser L."/>
            <person name="Chang Y."/>
            <person name="Jeffries C."/>
            <person name="Rohde M."/>
            <person name="Spring S."/>
            <person name="Goker M."/>
            <person name="Wirth R."/>
            <person name="Woyke T."/>
            <person name="Bristow J."/>
            <person name="Eisen J."/>
            <person name="Markowitz V."/>
            <person name="Hugenholtz P."/>
            <person name="Klenk H."/>
            <person name="Kyrpides N."/>
        </authorList>
    </citation>
    <scope>NUCLEOTIDE SEQUENCE [LARGE SCALE GENOMIC DNA]</scope>
    <source>
        <strain evidence="3">DSM 14429 / JCM 11212 / NBRC 100878 / IC-017</strain>
    </source>
</reference>
<dbReference type="InterPro" id="IPR015419">
    <property type="entry name" value="CTAG/Pcc1"/>
</dbReference>
<evidence type="ECO:0000313" key="2">
    <source>
        <dbReference type="EMBL" id="ADN51353.1"/>
    </source>
</evidence>
<evidence type="ECO:0000256" key="1">
    <source>
        <dbReference type="ARBA" id="ARBA00007073"/>
    </source>
</evidence>
<dbReference type="GeneID" id="9752930"/>
<organism evidence="2 3">
    <name type="scientific">Vulcanisaeta distributa (strain DSM 14429 / JCM 11212 / NBRC 100878 / IC-017)</name>
    <dbReference type="NCBI Taxonomy" id="572478"/>
    <lineage>
        <taxon>Archaea</taxon>
        <taxon>Thermoproteota</taxon>
        <taxon>Thermoprotei</taxon>
        <taxon>Thermoproteales</taxon>
        <taxon>Thermoproteaceae</taxon>
        <taxon>Vulcanisaeta</taxon>
    </lineage>
</organism>
<sequence length="86" mass="9711">MIRGSITIEITMKSTEDCQVIALSLLPDEKGLPQGVSSIIKCINDKLIYEVTYNVESDRLLSVYNTIDDFIRNLRIVMESFNGLGR</sequence>
<dbReference type="AlphaFoldDB" id="E1QNY8"/>
<accession>E1QNY8</accession>
<reference evidence="2 3" key="1">
    <citation type="journal article" date="2010" name="Stand. Genomic Sci.">
        <title>Complete genome sequence of Vulcanisaeta distributa type strain (IC-017).</title>
        <authorList>
            <person name="Mavromatis K."/>
            <person name="Sikorski J."/>
            <person name="Pabst E."/>
            <person name="Teshima H."/>
            <person name="Lapidus A."/>
            <person name="Lucas S."/>
            <person name="Nolan M."/>
            <person name="Glavina Del Rio T."/>
            <person name="Cheng J.F."/>
            <person name="Bruce D."/>
            <person name="Goodwin L."/>
            <person name="Pitluck S."/>
            <person name="Liolios K."/>
            <person name="Ivanova N."/>
            <person name="Mikhailova N."/>
            <person name="Pati A."/>
            <person name="Chen A."/>
            <person name="Palaniappan K."/>
            <person name="Land M."/>
            <person name="Hauser L."/>
            <person name="Chang Y.J."/>
            <person name="Jeffries C.D."/>
            <person name="Rohde M."/>
            <person name="Spring S."/>
            <person name="Goker M."/>
            <person name="Wirth R."/>
            <person name="Woyke T."/>
            <person name="Bristow J."/>
            <person name="Eisen J.A."/>
            <person name="Markowitz V."/>
            <person name="Hugenholtz P."/>
            <person name="Klenk H.P."/>
            <person name="Kyrpides N.C."/>
        </authorList>
    </citation>
    <scope>NUCLEOTIDE SEQUENCE [LARGE SCALE GENOMIC DNA]</scope>
    <source>
        <strain evidence="3">DSM 14429 / JCM 11212 / NBRC 100878 / IC-017</strain>
    </source>
</reference>
<comment type="similarity">
    <text evidence="1">Belongs to the CTAG/PCC1 family.</text>
</comment>
<name>E1QNY8_VULDI</name>
<keyword evidence="3" id="KW-1185">Reference proteome</keyword>
<dbReference type="eggNOG" id="arCOG01354">
    <property type="taxonomic scope" value="Archaea"/>
</dbReference>